<sequence length="101" mass="11835">MTVNGEKKLTMLRFRFGNIDWERATAKQYELLKDGRVWRAFLNGYAKNGYVVFDEEALPKEELLESLKEFEPTITEEKHITVAELIESSYSWNNVRESAKS</sequence>
<dbReference type="InterPro" id="IPR021583">
    <property type="entry name" value="DUF3213"/>
</dbReference>
<dbReference type="Proteomes" id="UP000197156">
    <property type="component" value="Chromosome"/>
</dbReference>
<organism evidence="1 2">
    <name type="scientific">Thermococcus celer Vu 13 = JCM 8558</name>
    <dbReference type="NCBI Taxonomy" id="1293037"/>
    <lineage>
        <taxon>Archaea</taxon>
        <taxon>Methanobacteriati</taxon>
        <taxon>Methanobacteriota</taxon>
        <taxon>Thermococci</taxon>
        <taxon>Thermococcales</taxon>
        <taxon>Thermococcaceae</taxon>
        <taxon>Thermococcus</taxon>
    </lineage>
</organism>
<name>A0A218P2R1_THECE</name>
<evidence type="ECO:0008006" key="3">
    <source>
        <dbReference type="Google" id="ProtNLM"/>
    </source>
</evidence>
<dbReference type="Gene3D" id="3.30.70.1750">
    <property type="entry name" value="Uncharacterised protein PF11491, DUF3213"/>
    <property type="match status" value="1"/>
</dbReference>
<evidence type="ECO:0000313" key="2">
    <source>
        <dbReference type="Proteomes" id="UP000197156"/>
    </source>
</evidence>
<protein>
    <recommendedName>
        <fullName evidence="3">DUF3213 domain-containing protein</fullName>
    </recommendedName>
</protein>
<dbReference type="Pfam" id="PF11491">
    <property type="entry name" value="DUF3213"/>
    <property type="match status" value="1"/>
</dbReference>
<dbReference type="EMBL" id="CP014854">
    <property type="protein sequence ID" value="ASI99202.1"/>
    <property type="molecule type" value="Genomic_DNA"/>
</dbReference>
<accession>A0A218P2R1</accession>
<dbReference type="RefSeq" id="WP_088863140.1">
    <property type="nucleotide sequence ID" value="NZ_CP014854.1"/>
</dbReference>
<dbReference type="GeneID" id="33324356"/>
<keyword evidence="2" id="KW-1185">Reference proteome</keyword>
<gene>
    <name evidence="1" type="ORF">A3L02_06310</name>
</gene>
<reference evidence="1 2" key="1">
    <citation type="submission" date="2016-03" db="EMBL/GenBank/DDBJ databases">
        <title>Complete genome sequence of Thermococcus celer.</title>
        <authorList>
            <person name="Oger P.M."/>
        </authorList>
    </citation>
    <scope>NUCLEOTIDE SEQUENCE [LARGE SCALE GENOMIC DNA]</scope>
    <source>
        <strain evidence="1 2">Vu 13</strain>
    </source>
</reference>
<dbReference type="OrthoDB" id="86081at2157"/>
<dbReference type="AlphaFoldDB" id="A0A218P2R1"/>
<proteinExistence type="predicted"/>
<evidence type="ECO:0000313" key="1">
    <source>
        <dbReference type="EMBL" id="ASI99202.1"/>
    </source>
</evidence>
<dbReference type="KEGG" id="tce:A3L02_06310"/>